<keyword evidence="4" id="KW-1185">Reference proteome</keyword>
<gene>
    <name evidence="3" type="ORF">GGQ72_004437</name>
</gene>
<organism evidence="3 4">
    <name type="scientific">Rhizobium rhizoryzae</name>
    <dbReference type="NCBI Taxonomy" id="451876"/>
    <lineage>
        <taxon>Bacteria</taxon>
        <taxon>Pseudomonadati</taxon>
        <taxon>Pseudomonadota</taxon>
        <taxon>Alphaproteobacteria</taxon>
        <taxon>Hyphomicrobiales</taxon>
        <taxon>Rhizobiaceae</taxon>
        <taxon>Rhizobium/Agrobacterium group</taxon>
        <taxon>Rhizobium</taxon>
    </lineage>
</organism>
<comment type="caution">
    <text evidence="3">The sequence shown here is derived from an EMBL/GenBank/DDBJ whole genome shotgun (WGS) entry which is preliminary data.</text>
</comment>
<protein>
    <submittedName>
        <fullName evidence="3">Uncharacterized protein YndB with AHSA1/START domain</fullName>
    </submittedName>
</protein>
<sequence>MTAATTLSDTRSIVVEVVFPHAAAVIWKALTDGDLISRFLMPPIGFAPVPGTRFTFQTKPAGEWDGTIHCQVLEVVPNQRLTYSWKGGQDGNVGYGSPLDTVVTWTLSPTANGTRLSLVHSGFQLPRNETAYANMSGGWKIVVPRIAPLLDQVH</sequence>
<comment type="similarity">
    <text evidence="1">Belongs to the AHA1 family.</text>
</comment>
<evidence type="ECO:0000256" key="1">
    <source>
        <dbReference type="ARBA" id="ARBA00006817"/>
    </source>
</evidence>
<dbReference type="InterPro" id="IPR023393">
    <property type="entry name" value="START-like_dom_sf"/>
</dbReference>
<feature type="domain" description="Activator of Hsp90 ATPase homologue 1/2-like C-terminal" evidence="2">
    <location>
        <begin position="23"/>
        <end position="149"/>
    </location>
</feature>
<dbReference type="AlphaFoldDB" id="A0A7W6LMM3"/>
<dbReference type="RefSeq" id="WP_165137483.1">
    <property type="nucleotide sequence ID" value="NZ_CP049251.1"/>
</dbReference>
<dbReference type="Pfam" id="PF08327">
    <property type="entry name" value="AHSA1"/>
    <property type="match status" value="1"/>
</dbReference>
<evidence type="ECO:0000313" key="4">
    <source>
        <dbReference type="Proteomes" id="UP000519897"/>
    </source>
</evidence>
<reference evidence="3 4" key="1">
    <citation type="submission" date="2020-08" db="EMBL/GenBank/DDBJ databases">
        <title>Genomic Encyclopedia of Type Strains, Phase IV (KMG-IV): sequencing the most valuable type-strain genomes for metagenomic binning, comparative biology and taxonomic classification.</title>
        <authorList>
            <person name="Goeker M."/>
        </authorList>
    </citation>
    <scope>NUCLEOTIDE SEQUENCE [LARGE SCALE GENOMIC DNA]</scope>
    <source>
        <strain evidence="3 4">DSM 29514</strain>
    </source>
</reference>
<dbReference type="CDD" id="cd07814">
    <property type="entry name" value="SRPBCC_CalC_Aha1-like"/>
    <property type="match status" value="1"/>
</dbReference>
<name>A0A7W6LMM3_9HYPH</name>
<evidence type="ECO:0000313" key="3">
    <source>
        <dbReference type="EMBL" id="MBB4145871.1"/>
    </source>
</evidence>
<dbReference type="EMBL" id="JACIEC010000013">
    <property type="protein sequence ID" value="MBB4145871.1"/>
    <property type="molecule type" value="Genomic_DNA"/>
</dbReference>
<dbReference type="SUPFAM" id="SSF55961">
    <property type="entry name" value="Bet v1-like"/>
    <property type="match status" value="1"/>
</dbReference>
<proteinExistence type="inferred from homology"/>
<accession>A0A7W6LMM3</accession>
<dbReference type="Proteomes" id="UP000519897">
    <property type="component" value="Unassembled WGS sequence"/>
</dbReference>
<dbReference type="InterPro" id="IPR013538">
    <property type="entry name" value="ASHA1/2-like_C"/>
</dbReference>
<evidence type="ECO:0000259" key="2">
    <source>
        <dbReference type="Pfam" id="PF08327"/>
    </source>
</evidence>
<dbReference type="Gene3D" id="3.30.530.20">
    <property type="match status" value="1"/>
</dbReference>